<evidence type="ECO:0000313" key="8">
    <source>
        <dbReference type="EMBL" id="AWN35076.1"/>
    </source>
</evidence>
<dbReference type="RefSeq" id="WP_109950207.1">
    <property type="nucleotide sequence ID" value="NZ_CP029551.1"/>
</dbReference>
<organism evidence="8 9">
    <name type="scientific">Methylobacterium radiodurans</name>
    <dbReference type="NCBI Taxonomy" id="2202828"/>
    <lineage>
        <taxon>Bacteria</taxon>
        <taxon>Pseudomonadati</taxon>
        <taxon>Pseudomonadota</taxon>
        <taxon>Alphaproteobacteria</taxon>
        <taxon>Hyphomicrobiales</taxon>
        <taxon>Methylobacteriaceae</taxon>
        <taxon>Methylobacterium</taxon>
    </lineage>
</organism>
<evidence type="ECO:0000256" key="3">
    <source>
        <dbReference type="ARBA" id="ARBA00022475"/>
    </source>
</evidence>
<feature type="transmembrane region" description="Helical" evidence="7">
    <location>
        <begin position="125"/>
        <end position="143"/>
    </location>
</feature>
<reference evidence="8 9" key="1">
    <citation type="submission" date="2018-05" db="EMBL/GenBank/DDBJ databases">
        <title>Complete Genome Sequence of Methylobacterium sp. 17Sr1-43.</title>
        <authorList>
            <person name="Srinivasan S."/>
        </authorList>
    </citation>
    <scope>NUCLEOTIDE SEQUENCE [LARGE SCALE GENOMIC DNA]</scope>
    <source>
        <strain evidence="8 9">17Sr1-43</strain>
    </source>
</reference>
<evidence type="ECO:0000256" key="7">
    <source>
        <dbReference type="SAM" id="Phobius"/>
    </source>
</evidence>
<dbReference type="OrthoDB" id="279428at2"/>
<gene>
    <name evidence="8" type="ORF">DK427_04395</name>
</gene>
<keyword evidence="6 7" id="KW-0472">Membrane</keyword>
<feature type="transmembrane region" description="Helical" evidence="7">
    <location>
        <begin position="61"/>
        <end position="89"/>
    </location>
</feature>
<evidence type="ECO:0000256" key="4">
    <source>
        <dbReference type="ARBA" id="ARBA00022692"/>
    </source>
</evidence>
<dbReference type="Proteomes" id="UP000246058">
    <property type="component" value="Chromosome"/>
</dbReference>
<evidence type="ECO:0000256" key="6">
    <source>
        <dbReference type="ARBA" id="ARBA00023136"/>
    </source>
</evidence>
<comment type="similarity">
    <text evidence="2">Belongs to the urea transporter family.</text>
</comment>
<dbReference type="GO" id="GO:0005886">
    <property type="term" value="C:plasma membrane"/>
    <property type="evidence" value="ECO:0007669"/>
    <property type="project" value="UniProtKB-SubCell"/>
</dbReference>
<sequence>MTEILRSRGRPPDLDRSMTILGELTSAARVSRPGTRISCIAASIPTAFGQVFLQGESSCGFVVMIGLFCVAPTYGLCAILGAATASTIAKLFGSPSGDLRSGLYGFNGVLIAIALGGRLEHDATLAAWIVATVAFCTSGIVCLKRRSVAWSGILTSPFVVATWFVSALSEHLDRTLHIRLDDRISVAASSSIGLSPTDVWMGVLDGLSQILLVRNAWMGMVILIALRMTSGPACGWALIGSVIGLTTAWSFGADPAAVRDGLYGYNAALTAIALGGSTRLTDFARVSLVVVASIATTGLYAGAANTFAGFGLPILTLPFVLTVWACRSVERLSASCRPFAHRPKG</sequence>
<protein>
    <recommendedName>
        <fullName evidence="10">Urea transporter</fullName>
    </recommendedName>
</protein>
<evidence type="ECO:0008006" key="10">
    <source>
        <dbReference type="Google" id="ProtNLM"/>
    </source>
</evidence>
<proteinExistence type="inferred from homology"/>
<dbReference type="KEGG" id="meti:DK427_04395"/>
<feature type="transmembrane region" description="Helical" evidence="7">
    <location>
        <begin position="283"/>
        <end position="301"/>
    </location>
</feature>
<dbReference type="AlphaFoldDB" id="A0A2U8VNX0"/>
<evidence type="ECO:0000256" key="1">
    <source>
        <dbReference type="ARBA" id="ARBA00004651"/>
    </source>
</evidence>
<feature type="transmembrane region" description="Helical" evidence="7">
    <location>
        <begin position="206"/>
        <end position="226"/>
    </location>
</feature>
<keyword evidence="5 7" id="KW-1133">Transmembrane helix</keyword>
<dbReference type="Pfam" id="PF03253">
    <property type="entry name" value="UT"/>
    <property type="match status" value="1"/>
</dbReference>
<comment type="subcellular location">
    <subcellularLocation>
        <location evidence="1">Cell membrane</location>
        <topology evidence="1">Multi-pass membrane protein</topology>
    </subcellularLocation>
</comment>
<dbReference type="EMBL" id="CP029551">
    <property type="protein sequence ID" value="AWN35076.1"/>
    <property type="molecule type" value="Genomic_DNA"/>
</dbReference>
<feature type="transmembrane region" description="Helical" evidence="7">
    <location>
        <begin position="257"/>
        <end position="276"/>
    </location>
</feature>
<keyword evidence="9" id="KW-1185">Reference proteome</keyword>
<evidence type="ECO:0000256" key="5">
    <source>
        <dbReference type="ARBA" id="ARBA00022989"/>
    </source>
</evidence>
<dbReference type="InterPro" id="IPR029020">
    <property type="entry name" value="Ammonium/urea_transptr"/>
</dbReference>
<evidence type="ECO:0000256" key="2">
    <source>
        <dbReference type="ARBA" id="ARBA00005914"/>
    </source>
</evidence>
<keyword evidence="4 7" id="KW-0812">Transmembrane</keyword>
<dbReference type="PANTHER" id="PTHR10464">
    <property type="entry name" value="UREA TRANSPORTER"/>
    <property type="match status" value="1"/>
</dbReference>
<dbReference type="GO" id="GO:0015204">
    <property type="term" value="F:urea transmembrane transporter activity"/>
    <property type="evidence" value="ECO:0007669"/>
    <property type="project" value="InterPro"/>
</dbReference>
<accession>A0A2U8VNX0</accession>
<evidence type="ECO:0000313" key="9">
    <source>
        <dbReference type="Proteomes" id="UP000246058"/>
    </source>
</evidence>
<name>A0A2U8VNX0_9HYPH</name>
<dbReference type="Gene3D" id="1.10.3430.10">
    <property type="entry name" value="Ammonium transporter AmtB like domains"/>
    <property type="match status" value="1"/>
</dbReference>
<dbReference type="PANTHER" id="PTHR10464:SF4">
    <property type="entry name" value="UREA TRANSPORTER"/>
    <property type="match status" value="1"/>
</dbReference>
<keyword evidence="3" id="KW-1003">Cell membrane</keyword>
<dbReference type="InterPro" id="IPR004937">
    <property type="entry name" value="Urea_transporter"/>
</dbReference>
<feature type="transmembrane region" description="Helical" evidence="7">
    <location>
        <begin position="148"/>
        <end position="166"/>
    </location>
</feature>
<feature type="transmembrane region" description="Helical" evidence="7">
    <location>
        <begin position="233"/>
        <end position="251"/>
    </location>
</feature>